<organism evidence="2 3">
    <name type="scientific">Puccinia graminis f. sp. tritici (strain CRL 75-36-700-3 / race SCCL)</name>
    <name type="common">Black stem rust fungus</name>
    <dbReference type="NCBI Taxonomy" id="418459"/>
    <lineage>
        <taxon>Eukaryota</taxon>
        <taxon>Fungi</taxon>
        <taxon>Dikarya</taxon>
        <taxon>Basidiomycota</taxon>
        <taxon>Pucciniomycotina</taxon>
        <taxon>Pucciniomycetes</taxon>
        <taxon>Pucciniales</taxon>
        <taxon>Pucciniaceae</taxon>
        <taxon>Puccinia</taxon>
    </lineage>
</organism>
<accession>E3KLE0</accession>
<dbReference type="AlphaFoldDB" id="E3KLE0"/>
<feature type="region of interest" description="Disordered" evidence="1">
    <location>
        <begin position="1"/>
        <end position="46"/>
    </location>
</feature>
<dbReference type="KEGG" id="pgr:PGTG_11284"/>
<feature type="compositionally biased region" description="Basic and acidic residues" evidence="1">
    <location>
        <begin position="27"/>
        <end position="36"/>
    </location>
</feature>
<dbReference type="HOGENOM" id="CLU_054616_0_0_1"/>
<evidence type="ECO:0000313" key="3">
    <source>
        <dbReference type="Proteomes" id="UP000008783"/>
    </source>
</evidence>
<dbReference type="RefSeq" id="XP_003329534.1">
    <property type="nucleotide sequence ID" value="XM_003329486.1"/>
</dbReference>
<keyword evidence="3" id="KW-1185">Reference proteome</keyword>
<sequence length="377" mass="42585">MLDLNELIQGDPDDPATQLEAGDDDHYDSSSEEHDSPPSTHMEITDPNNMFAALPAHDVTMTDQSSSSYPNTNIEQICSDLQSKLKLNPEHLEIALLESKATPEARHASLVFTNGAYHQINYQDSGSQKAGFAYGSTFRDFVRASARMFLLKPTLEAYSNNPHQNGEIPKTLFYLTLDAVEKQPDAWKTDHLPTSGLRANPDVLNHYREVIGDLLKYQRSNLRTLLCYFFLLADILVTKKKPVVGVIPNRGELLASIYEELPPKSSKLNKSEIKHQVRSNFAMRARMCYARLVMVHYYVHRSKKESQWVEIDERLGILRGSSFDFQKKHADVVLEKDAALFSHKKKFCDLSHTDLTVPTLEDVRNAIATAHSPGLNE</sequence>
<proteinExistence type="predicted"/>
<dbReference type="Proteomes" id="UP000008783">
    <property type="component" value="Unassembled WGS sequence"/>
</dbReference>
<protein>
    <submittedName>
        <fullName evidence="2">Uncharacterized protein</fullName>
    </submittedName>
</protein>
<dbReference type="GeneID" id="10527096"/>
<dbReference type="InParanoid" id="E3KLE0"/>
<name>E3KLE0_PUCGT</name>
<reference evidence="3" key="2">
    <citation type="journal article" date="2011" name="Proc. Natl. Acad. Sci. U.S.A.">
        <title>Obligate biotrophy features unraveled by the genomic analysis of rust fungi.</title>
        <authorList>
            <person name="Duplessis S."/>
            <person name="Cuomo C.A."/>
            <person name="Lin Y.-C."/>
            <person name="Aerts A."/>
            <person name="Tisserant E."/>
            <person name="Veneault-Fourrey C."/>
            <person name="Joly D.L."/>
            <person name="Hacquard S."/>
            <person name="Amselem J."/>
            <person name="Cantarel B.L."/>
            <person name="Chiu R."/>
            <person name="Coutinho P.M."/>
            <person name="Feau N."/>
            <person name="Field M."/>
            <person name="Frey P."/>
            <person name="Gelhaye E."/>
            <person name="Goldberg J."/>
            <person name="Grabherr M.G."/>
            <person name="Kodira C.D."/>
            <person name="Kohler A."/>
            <person name="Kuees U."/>
            <person name="Lindquist E.A."/>
            <person name="Lucas S.M."/>
            <person name="Mago R."/>
            <person name="Mauceli E."/>
            <person name="Morin E."/>
            <person name="Murat C."/>
            <person name="Pangilinan J.L."/>
            <person name="Park R."/>
            <person name="Pearson M."/>
            <person name="Quesneville H."/>
            <person name="Rouhier N."/>
            <person name="Sakthikumar S."/>
            <person name="Salamov A.A."/>
            <person name="Schmutz J."/>
            <person name="Selles B."/>
            <person name="Shapiro H."/>
            <person name="Tanguay P."/>
            <person name="Tuskan G.A."/>
            <person name="Henrissat B."/>
            <person name="Van de Peer Y."/>
            <person name="Rouze P."/>
            <person name="Ellis J.G."/>
            <person name="Dodds P.N."/>
            <person name="Schein J.E."/>
            <person name="Zhong S."/>
            <person name="Hamelin R.C."/>
            <person name="Grigoriev I.V."/>
            <person name="Szabo L.J."/>
            <person name="Martin F."/>
        </authorList>
    </citation>
    <scope>NUCLEOTIDE SEQUENCE [LARGE SCALE GENOMIC DNA]</scope>
    <source>
        <strain evidence="3">CRL 75-36-700-3 / race SCCL</strain>
    </source>
</reference>
<gene>
    <name evidence="2" type="ORF">PGTG_11284</name>
</gene>
<dbReference type="VEuPathDB" id="FungiDB:PGTG_11284"/>
<reference key="1">
    <citation type="submission" date="2007-01" db="EMBL/GenBank/DDBJ databases">
        <title>The Genome Sequence of Puccinia graminis f. sp. tritici Strain CRL 75-36-700-3.</title>
        <authorList>
            <consortium name="The Broad Institute Genome Sequencing Platform"/>
            <person name="Birren B."/>
            <person name="Lander E."/>
            <person name="Galagan J."/>
            <person name="Nusbaum C."/>
            <person name="Devon K."/>
            <person name="Cuomo C."/>
            <person name="Jaffe D."/>
            <person name="Butler J."/>
            <person name="Alvarez P."/>
            <person name="Gnerre S."/>
            <person name="Grabherr M."/>
            <person name="Mauceli E."/>
            <person name="Brockman W."/>
            <person name="Young S."/>
            <person name="LaButti K."/>
            <person name="Sykes S."/>
            <person name="DeCaprio D."/>
            <person name="Crawford M."/>
            <person name="Koehrsen M."/>
            <person name="Engels R."/>
            <person name="Montgomery P."/>
            <person name="Pearson M."/>
            <person name="Howarth C."/>
            <person name="Larson L."/>
            <person name="White J."/>
            <person name="Zeng Q."/>
            <person name="Kodira C."/>
            <person name="Yandava C."/>
            <person name="Alvarado L."/>
            <person name="O'Leary S."/>
            <person name="Szabo L."/>
            <person name="Dean R."/>
            <person name="Schein J."/>
        </authorList>
    </citation>
    <scope>NUCLEOTIDE SEQUENCE</scope>
    <source>
        <strain>CRL 75-36-700-3</strain>
    </source>
</reference>
<dbReference type="EMBL" id="DS178293">
    <property type="protein sequence ID" value="EFP85115.1"/>
    <property type="molecule type" value="Genomic_DNA"/>
</dbReference>
<evidence type="ECO:0000313" key="2">
    <source>
        <dbReference type="EMBL" id="EFP85115.1"/>
    </source>
</evidence>
<evidence type="ECO:0000256" key="1">
    <source>
        <dbReference type="SAM" id="MobiDB-lite"/>
    </source>
</evidence>